<proteinExistence type="predicted"/>
<accession>A0ACB7SF22</accession>
<dbReference type="EMBL" id="CM023484">
    <property type="protein sequence ID" value="KAH6932651.1"/>
    <property type="molecule type" value="Genomic_DNA"/>
</dbReference>
<evidence type="ECO:0000313" key="1">
    <source>
        <dbReference type="EMBL" id="KAH6932651.1"/>
    </source>
</evidence>
<gene>
    <name evidence="1" type="ORF">HPB50_008235</name>
</gene>
<reference evidence="1" key="1">
    <citation type="submission" date="2020-05" db="EMBL/GenBank/DDBJ databases">
        <title>Large-scale comparative analyses of tick genomes elucidate their genetic diversity and vector capacities.</title>
        <authorList>
            <person name="Jia N."/>
            <person name="Wang J."/>
            <person name="Shi W."/>
            <person name="Du L."/>
            <person name="Sun Y."/>
            <person name="Zhan W."/>
            <person name="Jiang J."/>
            <person name="Wang Q."/>
            <person name="Zhang B."/>
            <person name="Ji P."/>
            <person name="Sakyi L.B."/>
            <person name="Cui X."/>
            <person name="Yuan T."/>
            <person name="Jiang B."/>
            <person name="Yang W."/>
            <person name="Lam T.T.-Y."/>
            <person name="Chang Q."/>
            <person name="Ding S."/>
            <person name="Wang X."/>
            <person name="Zhu J."/>
            <person name="Ruan X."/>
            <person name="Zhao L."/>
            <person name="Wei J."/>
            <person name="Que T."/>
            <person name="Du C."/>
            <person name="Cheng J."/>
            <person name="Dai P."/>
            <person name="Han X."/>
            <person name="Huang E."/>
            <person name="Gao Y."/>
            <person name="Liu J."/>
            <person name="Shao H."/>
            <person name="Ye R."/>
            <person name="Li L."/>
            <person name="Wei W."/>
            <person name="Wang X."/>
            <person name="Wang C."/>
            <person name="Yang T."/>
            <person name="Huo Q."/>
            <person name="Li W."/>
            <person name="Guo W."/>
            <person name="Chen H."/>
            <person name="Zhou L."/>
            <person name="Ni X."/>
            <person name="Tian J."/>
            <person name="Zhou Y."/>
            <person name="Sheng Y."/>
            <person name="Liu T."/>
            <person name="Pan Y."/>
            <person name="Xia L."/>
            <person name="Li J."/>
            <person name="Zhao F."/>
            <person name="Cao W."/>
        </authorList>
    </citation>
    <scope>NUCLEOTIDE SEQUENCE</scope>
    <source>
        <strain evidence="1">Hyas-2018</strain>
    </source>
</reference>
<protein>
    <submittedName>
        <fullName evidence="1">Uncharacterized protein</fullName>
    </submittedName>
</protein>
<name>A0ACB7SF22_HYAAI</name>
<evidence type="ECO:0000313" key="2">
    <source>
        <dbReference type="Proteomes" id="UP000821845"/>
    </source>
</evidence>
<keyword evidence="2" id="KW-1185">Reference proteome</keyword>
<sequence>MDWQRRLEAANPIQAGLSYEDIDAINILIPIIRTLRIVGLLPRDTHGDGAAGPEGQSSHEGRRFRKEPLRKKLRRGAPMLFVVFGYLLHFSAATVYNVTHSGGFFGFFANCGYVLRNLFASITLVHFLMTQDDLLRLLEDSRHLRQYLPASKARQVKRFCMVVVLFTVVSWIGLWAATAYAGFGDLQLYFDYYLYKGDVTNGTIPRPLGYGCSFLDATAYSIMTHSLTLLLGFHVCVAVYLRALAAHYATGVANVDPRKATASQLKDLRWRLLFLSELLRRFEQLGSLVVFCWYLNAVGNLVLSVPGILVGLGTSTASDYLYMLTDLLANVAAFVALTVALSEPARLVRNSHRCALWLAAYGVPGAQALSEAAQSARVSLSGWGCFHVNRGMVLGVFATVSTYVIVVYQFVVDAI</sequence>
<comment type="caution">
    <text evidence="1">The sequence shown here is derived from an EMBL/GenBank/DDBJ whole genome shotgun (WGS) entry which is preliminary data.</text>
</comment>
<dbReference type="Proteomes" id="UP000821845">
    <property type="component" value="Chromosome 4"/>
</dbReference>
<organism evidence="1 2">
    <name type="scientific">Hyalomma asiaticum</name>
    <name type="common">Tick</name>
    <dbReference type="NCBI Taxonomy" id="266040"/>
    <lineage>
        <taxon>Eukaryota</taxon>
        <taxon>Metazoa</taxon>
        <taxon>Ecdysozoa</taxon>
        <taxon>Arthropoda</taxon>
        <taxon>Chelicerata</taxon>
        <taxon>Arachnida</taxon>
        <taxon>Acari</taxon>
        <taxon>Parasitiformes</taxon>
        <taxon>Ixodida</taxon>
        <taxon>Ixodoidea</taxon>
        <taxon>Ixodidae</taxon>
        <taxon>Hyalomminae</taxon>
        <taxon>Hyalomma</taxon>
    </lineage>
</organism>